<accession>A0A9D4QLY6</accession>
<evidence type="ECO:0000256" key="1">
    <source>
        <dbReference type="ARBA" id="ARBA00004141"/>
    </source>
</evidence>
<reference evidence="7" key="2">
    <citation type="submission" date="2020-11" db="EMBL/GenBank/DDBJ databases">
        <authorList>
            <person name="McCartney M.A."/>
            <person name="Auch B."/>
            <person name="Kono T."/>
            <person name="Mallez S."/>
            <person name="Becker A."/>
            <person name="Gohl D.M."/>
            <person name="Silverstein K.A.T."/>
            <person name="Koren S."/>
            <person name="Bechman K.B."/>
            <person name="Herman A."/>
            <person name="Abrahante J.E."/>
            <person name="Garbe J."/>
        </authorList>
    </citation>
    <scope>NUCLEOTIDE SEQUENCE</scope>
    <source>
        <strain evidence="7">Duluth1</strain>
        <tissue evidence="7">Whole animal</tissue>
    </source>
</reference>
<evidence type="ECO:0000256" key="5">
    <source>
        <dbReference type="ARBA" id="ARBA00023136"/>
    </source>
</evidence>
<dbReference type="CDD" id="cd15904">
    <property type="entry name" value="TSPO_MBR"/>
    <property type="match status" value="1"/>
</dbReference>
<name>A0A9D4QLY6_DREPO</name>
<evidence type="ECO:0000256" key="3">
    <source>
        <dbReference type="ARBA" id="ARBA00022692"/>
    </source>
</evidence>
<dbReference type="FunFam" id="1.20.1260.100:FF:000001">
    <property type="entry name" value="translocator protein 2"/>
    <property type="match status" value="1"/>
</dbReference>
<evidence type="ECO:0000256" key="2">
    <source>
        <dbReference type="ARBA" id="ARBA00007524"/>
    </source>
</evidence>
<dbReference type="EMBL" id="JAIWYP010000004">
    <property type="protein sequence ID" value="KAH3835859.1"/>
    <property type="molecule type" value="Genomic_DNA"/>
</dbReference>
<proteinExistence type="inferred from homology"/>
<dbReference type="PANTHER" id="PTHR10057:SF0">
    <property type="entry name" value="TRANSLOCATOR PROTEIN"/>
    <property type="match status" value="1"/>
</dbReference>
<evidence type="ECO:0000313" key="7">
    <source>
        <dbReference type="EMBL" id="KAH3835859.1"/>
    </source>
</evidence>
<dbReference type="PANTHER" id="PTHR10057">
    <property type="entry name" value="PERIPHERAL-TYPE BENZODIAZEPINE RECEPTOR"/>
    <property type="match status" value="1"/>
</dbReference>
<feature type="transmembrane region" description="Helical" evidence="6">
    <location>
        <begin position="139"/>
        <end position="161"/>
    </location>
</feature>
<protein>
    <recommendedName>
        <fullName evidence="9">Peripheral-type benzodiazepine receptor</fullName>
    </recommendedName>
</protein>
<keyword evidence="8" id="KW-1185">Reference proteome</keyword>
<comment type="caution">
    <text evidence="7">The sequence shown here is derived from an EMBL/GenBank/DDBJ whole genome shotgun (WGS) entry which is preliminary data.</text>
</comment>
<comment type="similarity">
    <text evidence="2">Belongs to the TspO/BZRP family.</text>
</comment>
<keyword evidence="4 6" id="KW-1133">Transmembrane helix</keyword>
<dbReference type="Gene3D" id="1.20.1260.100">
    <property type="entry name" value="TspO/MBR protein"/>
    <property type="match status" value="1"/>
</dbReference>
<dbReference type="GO" id="GO:0033013">
    <property type="term" value="P:tetrapyrrole metabolic process"/>
    <property type="evidence" value="ECO:0007669"/>
    <property type="project" value="UniProtKB-ARBA"/>
</dbReference>
<dbReference type="AlphaFoldDB" id="A0A9D4QLY6"/>
<evidence type="ECO:0000313" key="8">
    <source>
        <dbReference type="Proteomes" id="UP000828390"/>
    </source>
</evidence>
<sequence length="169" mass="18673">MANYLKPVAAVLVPNIGGFLSGYFTRSEVRPTTTGQLTWYQALKKPSFQPPNWIFAPVWTTLYSTMGYASYMIFRDGGGFGGKAALPLAVYGAHLALNFAWSPLFFKAHNLGLAFAGIVALWGSVVATIVLFHGVNVNAAYIMLPYLGWVSFASFLNFTLWRMNKDRTD</sequence>
<feature type="transmembrane region" description="Helical" evidence="6">
    <location>
        <begin position="80"/>
        <end position="101"/>
    </location>
</feature>
<keyword evidence="5 6" id="KW-0472">Membrane</keyword>
<keyword evidence="3 6" id="KW-0812">Transmembrane</keyword>
<organism evidence="7 8">
    <name type="scientific">Dreissena polymorpha</name>
    <name type="common">Zebra mussel</name>
    <name type="synonym">Mytilus polymorpha</name>
    <dbReference type="NCBI Taxonomy" id="45954"/>
    <lineage>
        <taxon>Eukaryota</taxon>
        <taxon>Metazoa</taxon>
        <taxon>Spiralia</taxon>
        <taxon>Lophotrochozoa</taxon>
        <taxon>Mollusca</taxon>
        <taxon>Bivalvia</taxon>
        <taxon>Autobranchia</taxon>
        <taxon>Heteroconchia</taxon>
        <taxon>Euheterodonta</taxon>
        <taxon>Imparidentia</taxon>
        <taxon>Neoheterodontei</taxon>
        <taxon>Myida</taxon>
        <taxon>Dreissenoidea</taxon>
        <taxon>Dreissenidae</taxon>
        <taxon>Dreissena</taxon>
    </lineage>
</organism>
<feature type="transmembrane region" description="Helical" evidence="6">
    <location>
        <begin position="53"/>
        <end position="74"/>
    </location>
</feature>
<dbReference type="OrthoDB" id="8841220at2759"/>
<evidence type="ECO:0000256" key="4">
    <source>
        <dbReference type="ARBA" id="ARBA00022989"/>
    </source>
</evidence>
<feature type="transmembrane region" description="Helical" evidence="6">
    <location>
        <begin position="113"/>
        <end position="133"/>
    </location>
</feature>
<dbReference type="Pfam" id="PF03073">
    <property type="entry name" value="TspO_MBR"/>
    <property type="match status" value="1"/>
</dbReference>
<comment type="subcellular location">
    <subcellularLocation>
        <location evidence="1">Membrane</location>
        <topology evidence="1">Multi-pass membrane protein</topology>
    </subcellularLocation>
</comment>
<dbReference type="Proteomes" id="UP000828390">
    <property type="component" value="Unassembled WGS sequence"/>
</dbReference>
<reference evidence="7" key="1">
    <citation type="journal article" date="2019" name="bioRxiv">
        <title>The Genome of the Zebra Mussel, Dreissena polymorpha: A Resource for Invasive Species Research.</title>
        <authorList>
            <person name="McCartney M.A."/>
            <person name="Auch B."/>
            <person name="Kono T."/>
            <person name="Mallez S."/>
            <person name="Zhang Y."/>
            <person name="Obille A."/>
            <person name="Becker A."/>
            <person name="Abrahante J.E."/>
            <person name="Garbe J."/>
            <person name="Badalamenti J.P."/>
            <person name="Herman A."/>
            <person name="Mangelson H."/>
            <person name="Liachko I."/>
            <person name="Sullivan S."/>
            <person name="Sone E.D."/>
            <person name="Koren S."/>
            <person name="Silverstein K.A.T."/>
            <person name="Beckman K.B."/>
            <person name="Gohl D.M."/>
        </authorList>
    </citation>
    <scope>NUCLEOTIDE SEQUENCE</scope>
    <source>
        <strain evidence="7">Duluth1</strain>
        <tissue evidence="7">Whole animal</tissue>
    </source>
</reference>
<dbReference type="GO" id="GO:0005741">
    <property type="term" value="C:mitochondrial outer membrane"/>
    <property type="evidence" value="ECO:0007669"/>
    <property type="project" value="TreeGrafter"/>
</dbReference>
<dbReference type="InterPro" id="IPR038330">
    <property type="entry name" value="TspO/MBR-related_sf"/>
</dbReference>
<gene>
    <name evidence="7" type="ORF">DPMN_109227</name>
</gene>
<evidence type="ECO:0008006" key="9">
    <source>
        <dbReference type="Google" id="ProtNLM"/>
    </source>
</evidence>
<dbReference type="InterPro" id="IPR004307">
    <property type="entry name" value="TspO_MBR"/>
</dbReference>
<evidence type="ECO:0000256" key="6">
    <source>
        <dbReference type="SAM" id="Phobius"/>
    </source>
</evidence>